<dbReference type="AlphaFoldDB" id="A0A7S8IDJ1"/>
<dbReference type="EMBL" id="CP062983">
    <property type="protein sequence ID" value="QPC81586.1"/>
    <property type="molecule type" value="Genomic_DNA"/>
</dbReference>
<gene>
    <name evidence="2" type="ORF">G4Y79_18095</name>
</gene>
<evidence type="ECO:0000256" key="1">
    <source>
        <dbReference type="SAM" id="Phobius"/>
    </source>
</evidence>
<keyword evidence="1" id="KW-0812">Transmembrane</keyword>
<protein>
    <submittedName>
        <fullName evidence="2">Uncharacterized protein</fullName>
    </submittedName>
</protein>
<accession>A0A7S8IDJ1</accession>
<organism evidence="2 3">
    <name type="scientific">Phototrophicus methaneseepsis</name>
    <dbReference type="NCBI Taxonomy" id="2710758"/>
    <lineage>
        <taxon>Bacteria</taxon>
        <taxon>Bacillati</taxon>
        <taxon>Chloroflexota</taxon>
        <taxon>Candidatus Thermofontia</taxon>
        <taxon>Phototrophicales</taxon>
        <taxon>Phototrophicaceae</taxon>
        <taxon>Phototrophicus</taxon>
    </lineage>
</organism>
<keyword evidence="1" id="KW-0472">Membrane</keyword>
<reference evidence="2 3" key="1">
    <citation type="submission" date="2020-02" db="EMBL/GenBank/DDBJ databases">
        <authorList>
            <person name="Zheng R.K."/>
            <person name="Sun C.M."/>
        </authorList>
    </citation>
    <scope>NUCLEOTIDE SEQUENCE [LARGE SCALE GENOMIC DNA]</scope>
    <source>
        <strain evidence="3">rifampicinis</strain>
    </source>
</reference>
<evidence type="ECO:0000313" key="3">
    <source>
        <dbReference type="Proteomes" id="UP000594468"/>
    </source>
</evidence>
<dbReference type="KEGG" id="pmet:G4Y79_18095"/>
<name>A0A7S8IDJ1_9CHLR</name>
<dbReference type="RefSeq" id="WP_195169658.1">
    <property type="nucleotide sequence ID" value="NZ_CP062983.1"/>
</dbReference>
<dbReference type="Proteomes" id="UP000594468">
    <property type="component" value="Chromosome"/>
</dbReference>
<feature type="transmembrane region" description="Helical" evidence="1">
    <location>
        <begin position="47"/>
        <end position="67"/>
    </location>
</feature>
<evidence type="ECO:0000313" key="2">
    <source>
        <dbReference type="EMBL" id="QPC81586.1"/>
    </source>
</evidence>
<keyword evidence="1" id="KW-1133">Transmembrane helix</keyword>
<sequence length="81" mass="9348">MLDDFRRDLDSDDDEFDFLAEGLDIEEEQPIIIRRRRFMGMTAAQRAFLSVILFLNVLVLGLGLLVVTQRIDMTFLSTLVP</sequence>
<keyword evidence="3" id="KW-1185">Reference proteome</keyword>
<proteinExistence type="predicted"/>